<dbReference type="Pfam" id="PF05699">
    <property type="entry name" value="Dimer_Tnp_hAT"/>
    <property type="match status" value="1"/>
</dbReference>
<evidence type="ECO:0000313" key="11">
    <source>
        <dbReference type="EMBL" id="KAK7583967.1"/>
    </source>
</evidence>
<evidence type="ECO:0000256" key="8">
    <source>
        <dbReference type="ARBA" id="ARBA00023242"/>
    </source>
</evidence>
<evidence type="ECO:0000256" key="3">
    <source>
        <dbReference type="ARBA" id="ARBA00022771"/>
    </source>
</evidence>
<dbReference type="SMART" id="SM00614">
    <property type="entry name" value="ZnF_BED"/>
    <property type="match status" value="1"/>
</dbReference>
<dbReference type="InterPro" id="IPR036236">
    <property type="entry name" value="Znf_C2H2_sf"/>
</dbReference>
<dbReference type="GO" id="GO:0003677">
    <property type="term" value="F:DNA binding"/>
    <property type="evidence" value="ECO:0007669"/>
    <property type="project" value="UniProtKB-KW"/>
</dbReference>
<keyword evidence="7" id="KW-0804">Transcription</keyword>
<dbReference type="PANTHER" id="PTHR46481:SF10">
    <property type="entry name" value="ZINC FINGER BED DOMAIN-CONTAINING PROTEIN 39"/>
    <property type="match status" value="1"/>
</dbReference>
<keyword evidence="12" id="KW-1185">Reference proteome</keyword>
<keyword evidence="2" id="KW-0479">Metal-binding</keyword>
<reference evidence="11 12" key="1">
    <citation type="submission" date="2024-03" db="EMBL/GenBank/DDBJ databases">
        <title>Adaptation during the transition from Ophiocordyceps entomopathogen to insect associate is accompanied by gene loss and intensified selection.</title>
        <authorList>
            <person name="Ward C.M."/>
            <person name="Onetto C.A."/>
            <person name="Borneman A.R."/>
        </authorList>
    </citation>
    <scope>NUCLEOTIDE SEQUENCE [LARGE SCALE GENOMIC DNA]</scope>
    <source>
        <strain evidence="11">AWRI1</strain>
        <tissue evidence="11">Single Adult Female</tissue>
    </source>
</reference>
<sequence length="677" mass="77665">MKRSFKCKEVTLDEDMLPDDDPPPKKVHVNYKKLVVPTRMRSSYWKYFGFPAGEDGSMITKDIIVCVLCKGQMVYNRNTSNLKMHLGSRHRNVLTTLESGEEFEEGGQPRQDPFKNIDMADIEDDSSLKFFADPRNERSMIVAEDIYDPNISVIFPCKEDMPQYEPSKSSSEPIKINDAIMNFLITDLISPKIVEGKGFHNFVSTLTNKTHEIPNERKITESIIPNLYRRHKDNVSETISSISAQNISLSLEQWTCVDDALCISVYLHYLSNEEPVLNSKLLASISYSGNETTEHWSKYLDSLFNEWNLNVDSISAVLVAFDNEELEEALKSKDILLLPCFLFLMQNVCSEHCFKLPAVLELLEKCRSLIRYIQENKVDLAEDEDEFVDSDGDENDFVLSCDQPDMWLTTYYMLRGVLRRKRAIDNFLAIKHFENPLTITDWKTLHHLVKCLEPLKTVVLTLFEEKNPLISLIKPLIRQVCCNKFTANHCDSTLIKELKSNILTALNEAYEEEDMDSFIQVATKLDPRFKKFLQEDEENSEAQLVNLLSTLVNEHGLSYQTNNRSRPSGINVLFGNNSNEEKREPSHEGIVGMEISTYRSQSSALLEECPLEWWQGMSKKCPNLVRLANRYHCVPAITMLGSDFSLKNYVTFCSQRATLPVHLADSLLFLNVNKLLC</sequence>
<accession>A0AAN9Y2I9</accession>
<dbReference type="EMBL" id="JBBCAQ010000032">
    <property type="protein sequence ID" value="KAK7583967.1"/>
    <property type="molecule type" value="Genomic_DNA"/>
</dbReference>
<name>A0AAN9Y2I9_9HEMI</name>
<evidence type="ECO:0000256" key="4">
    <source>
        <dbReference type="ARBA" id="ARBA00022833"/>
    </source>
</evidence>
<keyword evidence="8" id="KW-0539">Nucleus</keyword>
<protein>
    <recommendedName>
        <fullName evidence="10">BED-type domain-containing protein</fullName>
    </recommendedName>
</protein>
<evidence type="ECO:0000259" key="10">
    <source>
        <dbReference type="PROSITE" id="PS50808"/>
    </source>
</evidence>
<organism evidence="11 12">
    <name type="scientific">Parthenolecanium corni</name>
    <dbReference type="NCBI Taxonomy" id="536013"/>
    <lineage>
        <taxon>Eukaryota</taxon>
        <taxon>Metazoa</taxon>
        <taxon>Ecdysozoa</taxon>
        <taxon>Arthropoda</taxon>
        <taxon>Hexapoda</taxon>
        <taxon>Insecta</taxon>
        <taxon>Pterygota</taxon>
        <taxon>Neoptera</taxon>
        <taxon>Paraneoptera</taxon>
        <taxon>Hemiptera</taxon>
        <taxon>Sternorrhyncha</taxon>
        <taxon>Coccoidea</taxon>
        <taxon>Coccidae</taxon>
        <taxon>Parthenolecanium</taxon>
    </lineage>
</organism>
<evidence type="ECO:0000256" key="7">
    <source>
        <dbReference type="ARBA" id="ARBA00023163"/>
    </source>
</evidence>
<proteinExistence type="predicted"/>
<dbReference type="Proteomes" id="UP001367676">
    <property type="component" value="Unassembled WGS sequence"/>
</dbReference>
<evidence type="ECO:0000313" key="12">
    <source>
        <dbReference type="Proteomes" id="UP001367676"/>
    </source>
</evidence>
<comment type="caution">
    <text evidence="11">The sequence shown here is derived from an EMBL/GenBank/DDBJ whole genome shotgun (WGS) entry which is preliminary data.</text>
</comment>
<evidence type="ECO:0000256" key="6">
    <source>
        <dbReference type="ARBA" id="ARBA00023125"/>
    </source>
</evidence>
<dbReference type="GO" id="GO:0008270">
    <property type="term" value="F:zinc ion binding"/>
    <property type="evidence" value="ECO:0007669"/>
    <property type="project" value="UniProtKB-KW"/>
</dbReference>
<keyword evidence="3 9" id="KW-0863">Zinc-finger</keyword>
<dbReference type="SUPFAM" id="SSF53098">
    <property type="entry name" value="Ribonuclease H-like"/>
    <property type="match status" value="1"/>
</dbReference>
<dbReference type="GO" id="GO:0046983">
    <property type="term" value="F:protein dimerization activity"/>
    <property type="evidence" value="ECO:0007669"/>
    <property type="project" value="InterPro"/>
</dbReference>
<dbReference type="PANTHER" id="PTHR46481">
    <property type="entry name" value="ZINC FINGER BED DOMAIN-CONTAINING PROTEIN 4"/>
    <property type="match status" value="1"/>
</dbReference>
<dbReference type="PROSITE" id="PS50808">
    <property type="entry name" value="ZF_BED"/>
    <property type="match status" value="1"/>
</dbReference>
<dbReference type="SUPFAM" id="SSF57667">
    <property type="entry name" value="beta-beta-alpha zinc fingers"/>
    <property type="match status" value="1"/>
</dbReference>
<evidence type="ECO:0000256" key="9">
    <source>
        <dbReference type="PROSITE-ProRule" id="PRU00027"/>
    </source>
</evidence>
<dbReference type="GO" id="GO:0005634">
    <property type="term" value="C:nucleus"/>
    <property type="evidence" value="ECO:0007669"/>
    <property type="project" value="UniProtKB-SubCell"/>
</dbReference>
<dbReference type="InterPro" id="IPR052035">
    <property type="entry name" value="ZnF_BED_domain_contain"/>
</dbReference>
<keyword evidence="5" id="KW-0805">Transcription regulation</keyword>
<dbReference type="GO" id="GO:0009791">
    <property type="term" value="P:post-embryonic development"/>
    <property type="evidence" value="ECO:0007669"/>
    <property type="project" value="UniProtKB-ARBA"/>
</dbReference>
<keyword evidence="6" id="KW-0238">DNA-binding</keyword>
<dbReference type="InterPro" id="IPR003656">
    <property type="entry name" value="Znf_BED"/>
</dbReference>
<dbReference type="InterPro" id="IPR008906">
    <property type="entry name" value="HATC_C_dom"/>
</dbReference>
<dbReference type="Pfam" id="PF02892">
    <property type="entry name" value="zf-BED"/>
    <property type="match status" value="1"/>
</dbReference>
<dbReference type="AlphaFoldDB" id="A0AAN9Y2I9"/>
<evidence type="ECO:0000256" key="1">
    <source>
        <dbReference type="ARBA" id="ARBA00004123"/>
    </source>
</evidence>
<dbReference type="InterPro" id="IPR012337">
    <property type="entry name" value="RNaseH-like_sf"/>
</dbReference>
<evidence type="ECO:0000256" key="5">
    <source>
        <dbReference type="ARBA" id="ARBA00023015"/>
    </source>
</evidence>
<evidence type="ECO:0000256" key="2">
    <source>
        <dbReference type="ARBA" id="ARBA00022723"/>
    </source>
</evidence>
<gene>
    <name evidence="11" type="ORF">V9T40_004930</name>
</gene>
<feature type="domain" description="BED-type" evidence="10">
    <location>
        <begin position="39"/>
        <end position="97"/>
    </location>
</feature>
<keyword evidence="4" id="KW-0862">Zinc</keyword>
<comment type="subcellular location">
    <subcellularLocation>
        <location evidence="1">Nucleus</location>
    </subcellularLocation>
</comment>